<evidence type="ECO:0000313" key="6">
    <source>
        <dbReference type="EMBL" id="MBE3608475.1"/>
    </source>
</evidence>
<keyword evidence="3" id="KW-0804">Transcription</keyword>
<gene>
    <name evidence="5" type="ORF">CCAL12919_08505</name>
    <name evidence="6" type="ORF">CCAL9337_07025</name>
</gene>
<comment type="caution">
    <text evidence="6">The sequence shown here is derived from an EMBL/GenBank/DDBJ whole genome shotgun (WGS) entry which is preliminary data.</text>
</comment>
<sequence length="195" mass="21884">MKKFFNVSSLEDVAEKMGYSRNTASTWRSKGLTSSVKLKFTSLSVDKVKKPQNIKVNLRYFDDVAASAGYGAINSSANFSLIPVSGEFLEKVLKVPVKNYDVIRVFGDSMEPFAQNGDMVIIDLDADIKNGDIIIANIGGDVYMKKFLRNPIQKEIKLTSLNSFYQDIVLTEDKIVELKIIGKVRCKFSLDMKVY</sequence>
<reference evidence="5 8" key="2">
    <citation type="submission" date="2020-10" db="EMBL/GenBank/DDBJ databases">
        <title>Campylobacter californiensis sp. nov. isolated from cattle and feral swine in California.</title>
        <authorList>
            <person name="Miller W.G."/>
        </authorList>
    </citation>
    <scope>NUCLEOTIDE SEQUENCE [LARGE SCALE GENOMIC DNA]</scope>
    <source>
        <strain evidence="5 8">RM12919</strain>
    </source>
</reference>
<dbReference type="CDD" id="cd06529">
    <property type="entry name" value="S24_LexA-like"/>
    <property type="match status" value="1"/>
</dbReference>
<evidence type="ECO:0000259" key="4">
    <source>
        <dbReference type="Pfam" id="PF00717"/>
    </source>
</evidence>
<dbReference type="InterPro" id="IPR039418">
    <property type="entry name" value="LexA-like"/>
</dbReference>
<evidence type="ECO:0000256" key="1">
    <source>
        <dbReference type="ARBA" id="ARBA00023015"/>
    </source>
</evidence>
<dbReference type="RefSeq" id="WP_170016679.1">
    <property type="nucleotide sequence ID" value="NZ_CP012545.1"/>
</dbReference>
<evidence type="ECO:0000313" key="7">
    <source>
        <dbReference type="Proteomes" id="UP000650616"/>
    </source>
</evidence>
<keyword evidence="7" id="KW-1185">Reference proteome</keyword>
<dbReference type="Proteomes" id="UP001318760">
    <property type="component" value="Unassembled WGS sequence"/>
</dbReference>
<keyword evidence="1" id="KW-0805">Transcription regulation</keyword>
<proteinExistence type="predicted"/>
<dbReference type="EMBL" id="JADBHS010000020">
    <property type="protein sequence ID" value="MBE2987153.1"/>
    <property type="molecule type" value="Genomic_DNA"/>
</dbReference>
<dbReference type="InterPro" id="IPR036286">
    <property type="entry name" value="LexA/Signal_pep-like_sf"/>
</dbReference>
<dbReference type="Gene3D" id="2.10.109.10">
    <property type="entry name" value="Umud Fragment, subunit A"/>
    <property type="match status" value="1"/>
</dbReference>
<dbReference type="EMBL" id="LIWG01000008">
    <property type="protein sequence ID" value="MBE3608475.1"/>
    <property type="molecule type" value="Genomic_DNA"/>
</dbReference>
<evidence type="ECO:0000256" key="2">
    <source>
        <dbReference type="ARBA" id="ARBA00023125"/>
    </source>
</evidence>
<organism evidence="6 7">
    <name type="scientific">Campylobacter californiensis</name>
    <dbReference type="NCBI Taxonomy" id="1032243"/>
    <lineage>
        <taxon>Bacteria</taxon>
        <taxon>Pseudomonadati</taxon>
        <taxon>Campylobacterota</taxon>
        <taxon>Epsilonproteobacteria</taxon>
        <taxon>Campylobacterales</taxon>
        <taxon>Campylobacteraceae</taxon>
        <taxon>Campylobacter</taxon>
    </lineage>
</organism>
<dbReference type="InterPro" id="IPR015927">
    <property type="entry name" value="Peptidase_S24_S26A/B/C"/>
</dbReference>
<dbReference type="AlphaFoldDB" id="A0AAW3ZYS3"/>
<name>A0AAW3ZYS3_9BACT</name>
<evidence type="ECO:0000313" key="8">
    <source>
        <dbReference type="Proteomes" id="UP001318760"/>
    </source>
</evidence>
<dbReference type="PANTHER" id="PTHR40661">
    <property type="match status" value="1"/>
</dbReference>
<accession>A0AAW3ZYS3</accession>
<keyword evidence="2" id="KW-0238">DNA-binding</keyword>
<evidence type="ECO:0000313" key="5">
    <source>
        <dbReference type="EMBL" id="MBE2987153.1"/>
    </source>
</evidence>
<dbReference type="GO" id="GO:0003677">
    <property type="term" value="F:DNA binding"/>
    <property type="evidence" value="ECO:0007669"/>
    <property type="project" value="UniProtKB-KW"/>
</dbReference>
<reference evidence="6 7" key="1">
    <citation type="submission" date="2015-08" db="EMBL/GenBank/DDBJ databases">
        <title>Comparative genomics of the Campylobacter concisus group.</title>
        <authorList>
            <person name="Yee E."/>
            <person name="Chapman M.H."/>
            <person name="Huynh S."/>
            <person name="Bono J.L."/>
            <person name="On S.L."/>
            <person name="St Leger J."/>
            <person name="Foster G."/>
            <person name="Parker C.T."/>
            <person name="Miller W.G."/>
        </authorList>
    </citation>
    <scope>NUCLEOTIDE SEQUENCE [LARGE SCALE GENOMIC DNA]</scope>
    <source>
        <strain evidence="6 7">RM9337</strain>
    </source>
</reference>
<dbReference type="Pfam" id="PF00717">
    <property type="entry name" value="Peptidase_S24"/>
    <property type="match status" value="1"/>
</dbReference>
<dbReference type="SUPFAM" id="SSF51306">
    <property type="entry name" value="LexA/Signal peptidase"/>
    <property type="match status" value="1"/>
</dbReference>
<dbReference type="Proteomes" id="UP000650616">
    <property type="component" value="Unassembled WGS sequence"/>
</dbReference>
<protein>
    <submittedName>
        <fullName evidence="6">S24 family peptidase</fullName>
    </submittedName>
</protein>
<feature type="domain" description="Peptidase S24/S26A/S26B/S26C" evidence="4">
    <location>
        <begin position="67"/>
        <end position="184"/>
    </location>
</feature>
<dbReference type="PANTHER" id="PTHR40661:SF1">
    <property type="entry name" value="HTH CRO_C1-TYPE DOMAIN-CONTAINING PROTEIN"/>
    <property type="match status" value="1"/>
</dbReference>
<evidence type="ECO:0000256" key="3">
    <source>
        <dbReference type="ARBA" id="ARBA00023163"/>
    </source>
</evidence>